<comment type="similarity">
    <text evidence="1">Belongs to the RUS1 family.</text>
</comment>
<dbReference type="EMBL" id="AP006499">
    <property type="protein sequence ID" value="BAM82183.1"/>
    <property type="molecule type" value="Genomic_DNA"/>
</dbReference>
<dbReference type="GeneID" id="16996269"/>
<dbReference type="AlphaFoldDB" id="M1VKT7"/>
<dbReference type="InterPro" id="IPR055412">
    <property type="entry name" value="UVB_sens_C"/>
</dbReference>
<organism evidence="5 6">
    <name type="scientific">Cyanidioschyzon merolae (strain NIES-3377 / 10D)</name>
    <name type="common">Unicellular red alga</name>
    <dbReference type="NCBI Taxonomy" id="280699"/>
    <lineage>
        <taxon>Eukaryota</taxon>
        <taxon>Rhodophyta</taxon>
        <taxon>Bangiophyceae</taxon>
        <taxon>Cyanidiales</taxon>
        <taxon>Cyanidiaceae</taxon>
        <taxon>Cyanidioschyzon</taxon>
    </lineage>
</organism>
<dbReference type="eggNOG" id="KOG4249">
    <property type="taxonomic scope" value="Eukaryota"/>
</dbReference>
<feature type="domain" description="Protein root UVB sensitive/RUS" evidence="3">
    <location>
        <begin position="234"/>
        <end position="463"/>
    </location>
</feature>
<dbReference type="KEGG" id="cme:CYME_CMQ317C"/>
<evidence type="ECO:0000313" key="6">
    <source>
        <dbReference type="Proteomes" id="UP000007014"/>
    </source>
</evidence>
<reference evidence="5 6" key="1">
    <citation type="journal article" date="2004" name="Nature">
        <title>Genome sequence of the ultrasmall unicellular red alga Cyanidioschyzon merolae 10D.</title>
        <authorList>
            <person name="Matsuzaki M."/>
            <person name="Misumi O."/>
            <person name="Shin-i T."/>
            <person name="Maruyama S."/>
            <person name="Takahara M."/>
            <person name="Miyagishima S."/>
            <person name="Mori T."/>
            <person name="Nishida K."/>
            <person name="Yagisawa F."/>
            <person name="Nishida K."/>
            <person name="Yoshida Y."/>
            <person name="Nishimura Y."/>
            <person name="Nakao S."/>
            <person name="Kobayashi T."/>
            <person name="Momoyama Y."/>
            <person name="Higashiyama T."/>
            <person name="Minoda A."/>
            <person name="Sano M."/>
            <person name="Nomoto H."/>
            <person name="Oishi K."/>
            <person name="Hayashi H."/>
            <person name="Ohta F."/>
            <person name="Nishizaka S."/>
            <person name="Haga S."/>
            <person name="Miura S."/>
            <person name="Morishita T."/>
            <person name="Kabeya Y."/>
            <person name="Terasawa K."/>
            <person name="Suzuki Y."/>
            <person name="Ishii Y."/>
            <person name="Asakawa S."/>
            <person name="Takano H."/>
            <person name="Ohta N."/>
            <person name="Kuroiwa H."/>
            <person name="Tanaka K."/>
            <person name="Shimizu N."/>
            <person name="Sugano S."/>
            <person name="Sato N."/>
            <person name="Nozaki H."/>
            <person name="Ogasawara N."/>
            <person name="Kohara Y."/>
            <person name="Kuroiwa T."/>
        </authorList>
    </citation>
    <scope>NUCLEOTIDE SEQUENCE [LARGE SCALE GENOMIC DNA]</scope>
    <source>
        <strain evidence="5 6">10D</strain>
    </source>
</reference>
<dbReference type="OrthoDB" id="364779at2759"/>
<reference evidence="5 6" key="2">
    <citation type="journal article" date="2007" name="BMC Biol.">
        <title>A 100%-complete sequence reveals unusually simple genomic features in the hot-spring red alga Cyanidioschyzon merolae.</title>
        <authorList>
            <person name="Nozaki H."/>
            <person name="Takano H."/>
            <person name="Misumi O."/>
            <person name="Terasawa K."/>
            <person name="Matsuzaki M."/>
            <person name="Maruyama S."/>
            <person name="Nishida K."/>
            <person name="Yagisawa F."/>
            <person name="Yoshida Y."/>
            <person name="Fujiwara T."/>
            <person name="Takio S."/>
            <person name="Tamura K."/>
            <person name="Chung S.J."/>
            <person name="Nakamura S."/>
            <person name="Kuroiwa H."/>
            <person name="Tanaka K."/>
            <person name="Sato N."/>
            <person name="Kuroiwa T."/>
        </authorList>
    </citation>
    <scope>NUCLEOTIDE SEQUENCE [LARGE SCALE GENOMIC DNA]</scope>
    <source>
        <strain evidence="5 6">10D</strain>
    </source>
</reference>
<evidence type="ECO:0000256" key="1">
    <source>
        <dbReference type="ARBA" id="ARBA00007558"/>
    </source>
</evidence>
<protein>
    <submittedName>
        <fullName evidence="5">Uncharacterized protein</fullName>
    </submittedName>
</protein>
<dbReference type="PANTHER" id="PTHR12770">
    <property type="entry name" value="RUS1 FAMILY PROTEIN C16ORF58"/>
    <property type="match status" value="1"/>
</dbReference>
<dbReference type="Gramene" id="CMQ317CT">
    <property type="protein sequence ID" value="CMQ317CT"/>
    <property type="gene ID" value="CMQ317C"/>
</dbReference>
<gene>
    <name evidence="5" type="ORF">CYME_CMQ317C</name>
</gene>
<dbReference type="InterPro" id="IPR054549">
    <property type="entry name" value="UVB_sens_RUS_dom"/>
</dbReference>
<feature type="region of interest" description="Disordered" evidence="2">
    <location>
        <begin position="11"/>
        <end position="40"/>
    </location>
</feature>
<name>M1VKT7_CYAM1</name>
<evidence type="ECO:0000313" key="5">
    <source>
        <dbReference type="EMBL" id="BAM82183.1"/>
    </source>
</evidence>
<evidence type="ECO:0000256" key="2">
    <source>
        <dbReference type="SAM" id="MobiDB-lite"/>
    </source>
</evidence>
<dbReference type="InterPro" id="IPR006968">
    <property type="entry name" value="RUS_fam"/>
</dbReference>
<dbReference type="Proteomes" id="UP000007014">
    <property type="component" value="Chromosome 17"/>
</dbReference>
<feature type="compositionally biased region" description="Basic and acidic residues" evidence="2">
    <location>
        <begin position="25"/>
        <end position="40"/>
    </location>
</feature>
<dbReference type="PANTHER" id="PTHR12770:SF22">
    <property type="entry name" value="PROTEIN ROOT UVB SENSITIVE 1, CHLOROPLASTIC"/>
    <property type="match status" value="1"/>
</dbReference>
<accession>M1VKT7</accession>
<feature type="domain" description="Root UVB sensitive protein C-terminal" evidence="4">
    <location>
        <begin position="468"/>
        <end position="631"/>
    </location>
</feature>
<dbReference type="HOGENOM" id="CLU_433736_0_0_1"/>
<evidence type="ECO:0000259" key="4">
    <source>
        <dbReference type="Pfam" id="PF24160"/>
    </source>
</evidence>
<dbReference type="Pfam" id="PF24160">
    <property type="entry name" value="UVB_sens_C"/>
    <property type="match status" value="1"/>
</dbReference>
<dbReference type="OMA" id="SACIGYQ"/>
<proteinExistence type="inferred from homology"/>
<dbReference type="RefSeq" id="XP_005538219.1">
    <property type="nucleotide sequence ID" value="XM_005538162.1"/>
</dbReference>
<sequence>MHFAYLREPAQRVPTARHVAAAPQRKTDHGSGDTKARTTESDCTFGEPCLGALIVHCKRGHTDSSTACTALGERLEGMRGLESHRLGAQHLFLGFTVPFWTEKNESPNRPTKRQLLAINRKRRGLFGTAGGLLAGGAAAPGWEAGPRSGTRGSLLRLEAARAASVTERQHQGASVVGKTTPEAVAYEIDRHGSVYAYRATSTAGAGSLERLADLRSSDWRQRARQALAAAPGQLVLQLRSVFLPEGFPESVGPSYLRYSLWRGAQNVVSAMTAVLSTHALLAAVGLSSTPVAAATSWVLKDGIGQLGKLLTARRGRDFDADPKRYRLSSDLLYDAGLSLEILTPLFPQYFLALAALGNFTKSVAITVGMACRNSVLSSFVLRGNLGDISAKNDAQNVVTNLTGMGLGIVTARALPPKPSVRLGAFAALTALYSVLNYQSMKAVKLNVVNRQRGAIIADSFVRSHAEDVLDVETVNDLECIIPFVPEHFQWLPLKLGVSLERVGRLPPPQRRPRARYVMSMNERELRVALHERAAPRDLLQVLLQSAYLRYLVSVRSGGMERCSPARQRTAIGLPRVCFPLRLSPDMDQGQLMAQAEAYAERYVDAFCRALERRGWNTRVLQLAPDRYRCRW</sequence>
<keyword evidence="6" id="KW-1185">Reference proteome</keyword>
<evidence type="ECO:0000259" key="3">
    <source>
        <dbReference type="Pfam" id="PF04884"/>
    </source>
</evidence>
<dbReference type="Pfam" id="PF04884">
    <property type="entry name" value="UVB_sens_prot"/>
    <property type="match status" value="1"/>
</dbReference>